<proteinExistence type="predicted"/>
<organism evidence="2 3">
    <name type="scientific">Streptomyces gibsoniae</name>
    <dbReference type="NCBI Taxonomy" id="3075529"/>
    <lineage>
        <taxon>Bacteria</taxon>
        <taxon>Bacillati</taxon>
        <taxon>Actinomycetota</taxon>
        <taxon>Actinomycetes</taxon>
        <taxon>Kitasatosporales</taxon>
        <taxon>Streptomycetaceae</taxon>
        <taxon>Streptomyces</taxon>
    </lineage>
</organism>
<keyword evidence="3" id="KW-1185">Reference proteome</keyword>
<dbReference type="EMBL" id="JAVREY010000018">
    <property type="protein sequence ID" value="MDT0464753.1"/>
    <property type="molecule type" value="Genomic_DNA"/>
</dbReference>
<reference evidence="3" key="1">
    <citation type="submission" date="2023-07" db="EMBL/GenBank/DDBJ databases">
        <title>30 novel species of actinomycetes from the DSMZ collection.</title>
        <authorList>
            <person name="Nouioui I."/>
        </authorList>
    </citation>
    <scope>NUCLEOTIDE SEQUENCE [LARGE SCALE GENOMIC DNA]</scope>
    <source>
        <strain evidence="3">DSM 41699</strain>
    </source>
</reference>
<feature type="compositionally biased region" description="Pro residues" evidence="1">
    <location>
        <begin position="193"/>
        <end position="210"/>
    </location>
</feature>
<dbReference type="Proteomes" id="UP001183809">
    <property type="component" value="Unassembled WGS sequence"/>
</dbReference>
<gene>
    <name evidence="2" type="ORF">RM764_17320</name>
</gene>
<feature type="compositionally biased region" description="Low complexity" evidence="1">
    <location>
        <begin position="179"/>
        <end position="192"/>
    </location>
</feature>
<evidence type="ECO:0000313" key="3">
    <source>
        <dbReference type="Proteomes" id="UP001183809"/>
    </source>
</evidence>
<protein>
    <submittedName>
        <fullName evidence="2">Uncharacterized protein</fullName>
    </submittedName>
</protein>
<feature type="region of interest" description="Disordered" evidence="1">
    <location>
        <begin position="165"/>
        <end position="210"/>
    </location>
</feature>
<accession>A0ABU2TUW6</accession>
<evidence type="ECO:0000256" key="1">
    <source>
        <dbReference type="SAM" id="MobiDB-lite"/>
    </source>
</evidence>
<name>A0ABU2TUW6_9ACTN</name>
<sequence>MAWRQHIPALASAAGIRQTSDAWDAVSDSLCDLDGWPIDEKAYADGKVKRDAAAWEHVEVFLDHGPEVLAGVRATAGGADYVEGPVSEDLRRLRGIDTTLERAGQIRLEWDQVLALMEGSMPGSREIYETRALEIRNSEGWHYADELSFQGSALARAADYLADRVDSDQPSQTERAQVALARSASGSRGVSPVSPPAPPMSNPPAPRRSR</sequence>
<comment type="caution">
    <text evidence="2">The sequence shown here is derived from an EMBL/GenBank/DDBJ whole genome shotgun (WGS) entry which is preliminary data.</text>
</comment>
<evidence type="ECO:0000313" key="2">
    <source>
        <dbReference type="EMBL" id="MDT0464753.1"/>
    </source>
</evidence>